<feature type="compositionally biased region" description="Acidic residues" evidence="1">
    <location>
        <begin position="158"/>
        <end position="174"/>
    </location>
</feature>
<accession>A0A2I0J7Q2</accession>
<reference evidence="2 3" key="1">
    <citation type="submission" date="2017-11" db="EMBL/GenBank/DDBJ databases">
        <title>De-novo sequencing of pomegranate (Punica granatum L.) genome.</title>
        <authorList>
            <person name="Akparov Z."/>
            <person name="Amiraslanov A."/>
            <person name="Hajiyeva S."/>
            <person name="Abbasov M."/>
            <person name="Kaur K."/>
            <person name="Hamwieh A."/>
            <person name="Solovyev V."/>
            <person name="Salamov A."/>
            <person name="Braich B."/>
            <person name="Kosarev P."/>
            <person name="Mahmoud A."/>
            <person name="Hajiyev E."/>
            <person name="Babayeva S."/>
            <person name="Izzatullayeva V."/>
            <person name="Mammadov A."/>
            <person name="Mammadov A."/>
            <person name="Sharifova S."/>
            <person name="Ojaghi J."/>
            <person name="Eynullazada K."/>
            <person name="Bayramov B."/>
            <person name="Abdulazimova A."/>
            <person name="Shahmuradov I."/>
        </authorList>
    </citation>
    <scope>NUCLEOTIDE SEQUENCE [LARGE SCALE GENOMIC DNA]</scope>
    <source>
        <strain evidence="3">cv. AG2017</strain>
        <tissue evidence="2">Leaf</tissue>
    </source>
</reference>
<proteinExistence type="predicted"/>
<dbReference type="AlphaFoldDB" id="A0A2I0J7Q2"/>
<name>A0A2I0J7Q2_PUNGR</name>
<evidence type="ECO:0008006" key="4">
    <source>
        <dbReference type="Google" id="ProtNLM"/>
    </source>
</evidence>
<feature type="region of interest" description="Disordered" evidence="1">
    <location>
        <begin position="155"/>
        <end position="178"/>
    </location>
</feature>
<comment type="caution">
    <text evidence="2">The sequence shown here is derived from an EMBL/GenBank/DDBJ whole genome shotgun (WGS) entry which is preliminary data.</text>
</comment>
<protein>
    <recommendedName>
        <fullName evidence="4">Retrotransposon gag domain-containing protein</fullName>
    </recommendedName>
</protein>
<evidence type="ECO:0000256" key="1">
    <source>
        <dbReference type="SAM" id="MobiDB-lite"/>
    </source>
</evidence>
<sequence>MSLTSRSYTYFELVSRGARESSKNSLNRGWGVQSKLTTAIMGSSNFEKSAAMSSSLSRRLIASIPFWSIGSKGTSKGSPTVTSNTLTENSSENPGSLFYSRVNKDNQTTPVHDNVEGLRVSPHIPEGNRKGQIKFDLGLAETDSNNTIYYRFTRPSEVEDEADREDELPDEEEQPVPRREQMGVGNNLKLKIPQFKGTSSPDEYLEWVQRVDKVFQYYEYSEAQKCQLAALEFTDYANLWQCGMSVEDYVKKFKLLTEGWSASRWNEPRKEVEGSLKSQAKLAKVKEQEVTIQNPHAVESEVEEAVVDVCGVMSKEKVEYTDEGEKLKAQQVVSSKSKLEEQRECLENIPKVLISNSPKQVLMEPISSSTQEELREEFAIEDLSMVFRPVKPKLPEPHMTPLRKGQSSQRVDRRGRIENLICEELKERVHTEKLVIKWQAKKNRSAHMKTMRRLTKTRGRVFFQPRGDDVLQIAAQHVFEFLGPNTYSRRFRNKNLA</sequence>
<organism evidence="2 3">
    <name type="scientific">Punica granatum</name>
    <name type="common">Pomegranate</name>
    <dbReference type="NCBI Taxonomy" id="22663"/>
    <lineage>
        <taxon>Eukaryota</taxon>
        <taxon>Viridiplantae</taxon>
        <taxon>Streptophyta</taxon>
        <taxon>Embryophyta</taxon>
        <taxon>Tracheophyta</taxon>
        <taxon>Spermatophyta</taxon>
        <taxon>Magnoliopsida</taxon>
        <taxon>eudicotyledons</taxon>
        <taxon>Gunneridae</taxon>
        <taxon>Pentapetalae</taxon>
        <taxon>rosids</taxon>
        <taxon>malvids</taxon>
        <taxon>Myrtales</taxon>
        <taxon>Lythraceae</taxon>
        <taxon>Punica</taxon>
    </lineage>
</organism>
<evidence type="ECO:0000313" key="3">
    <source>
        <dbReference type="Proteomes" id="UP000233551"/>
    </source>
</evidence>
<evidence type="ECO:0000313" key="2">
    <source>
        <dbReference type="EMBL" id="PKI52258.1"/>
    </source>
</evidence>
<keyword evidence="3" id="KW-1185">Reference proteome</keyword>
<dbReference type="Proteomes" id="UP000233551">
    <property type="component" value="Unassembled WGS sequence"/>
</dbReference>
<feature type="compositionally biased region" description="Polar residues" evidence="1">
    <location>
        <begin position="73"/>
        <end position="94"/>
    </location>
</feature>
<feature type="region of interest" description="Disordered" evidence="1">
    <location>
        <begin position="108"/>
        <end position="127"/>
    </location>
</feature>
<feature type="region of interest" description="Disordered" evidence="1">
    <location>
        <begin position="73"/>
        <end position="95"/>
    </location>
</feature>
<dbReference type="EMBL" id="PGOL01001952">
    <property type="protein sequence ID" value="PKI52258.1"/>
    <property type="molecule type" value="Genomic_DNA"/>
</dbReference>
<gene>
    <name evidence="2" type="ORF">CRG98_027356</name>
</gene>